<evidence type="ECO:0000313" key="1">
    <source>
        <dbReference type="EMBL" id="KAH9306800.1"/>
    </source>
</evidence>
<keyword evidence="2" id="KW-1185">Reference proteome</keyword>
<feature type="non-terminal residue" evidence="1">
    <location>
        <position position="1"/>
    </location>
</feature>
<dbReference type="AlphaFoldDB" id="A0AA38KXI6"/>
<organism evidence="1 2">
    <name type="scientific">Taxus chinensis</name>
    <name type="common">Chinese yew</name>
    <name type="synonym">Taxus wallichiana var. chinensis</name>
    <dbReference type="NCBI Taxonomy" id="29808"/>
    <lineage>
        <taxon>Eukaryota</taxon>
        <taxon>Viridiplantae</taxon>
        <taxon>Streptophyta</taxon>
        <taxon>Embryophyta</taxon>
        <taxon>Tracheophyta</taxon>
        <taxon>Spermatophyta</taxon>
        <taxon>Pinopsida</taxon>
        <taxon>Pinidae</taxon>
        <taxon>Conifers II</taxon>
        <taxon>Cupressales</taxon>
        <taxon>Taxaceae</taxon>
        <taxon>Taxus</taxon>
    </lineage>
</organism>
<dbReference type="Proteomes" id="UP000824469">
    <property type="component" value="Unassembled WGS sequence"/>
</dbReference>
<proteinExistence type="predicted"/>
<sequence length="112" mass="12700">DLGVESVISGVRRPLSIRTISAMQLKRCVRWGSQMYVVIVSDRSEDRSYGPSLDDHPILKEYVDVFLGELLGLPPPCEIDFHIDLVLRAEPISQAPYQMTTLELCELKLQLE</sequence>
<reference evidence="1 2" key="1">
    <citation type="journal article" date="2021" name="Nat. Plants">
        <title>The Taxus genome provides insights into paclitaxel biosynthesis.</title>
        <authorList>
            <person name="Xiong X."/>
            <person name="Gou J."/>
            <person name="Liao Q."/>
            <person name="Li Y."/>
            <person name="Zhou Q."/>
            <person name="Bi G."/>
            <person name="Li C."/>
            <person name="Du R."/>
            <person name="Wang X."/>
            <person name="Sun T."/>
            <person name="Guo L."/>
            <person name="Liang H."/>
            <person name="Lu P."/>
            <person name="Wu Y."/>
            <person name="Zhang Z."/>
            <person name="Ro D.K."/>
            <person name="Shang Y."/>
            <person name="Huang S."/>
            <person name="Yan J."/>
        </authorList>
    </citation>
    <scope>NUCLEOTIDE SEQUENCE [LARGE SCALE GENOMIC DNA]</scope>
    <source>
        <strain evidence="1">Ta-2019</strain>
    </source>
</reference>
<name>A0AA38KXI6_TAXCH</name>
<gene>
    <name evidence="1" type="ORF">KI387_011204</name>
</gene>
<feature type="non-terminal residue" evidence="1">
    <location>
        <position position="112"/>
    </location>
</feature>
<comment type="caution">
    <text evidence="1">The sequence shown here is derived from an EMBL/GenBank/DDBJ whole genome shotgun (WGS) entry which is preliminary data.</text>
</comment>
<protein>
    <submittedName>
        <fullName evidence="1">Uncharacterized protein</fullName>
    </submittedName>
</protein>
<accession>A0AA38KXI6</accession>
<dbReference type="EMBL" id="JAHRHJ020000008">
    <property type="protein sequence ID" value="KAH9306800.1"/>
    <property type="molecule type" value="Genomic_DNA"/>
</dbReference>
<evidence type="ECO:0000313" key="2">
    <source>
        <dbReference type="Proteomes" id="UP000824469"/>
    </source>
</evidence>